<dbReference type="GO" id="GO:0003777">
    <property type="term" value="F:microtubule motor activity"/>
    <property type="evidence" value="ECO:0007669"/>
    <property type="project" value="InterPro"/>
</dbReference>
<keyword evidence="5 6" id="KW-0505">Motor protein</keyword>
<dbReference type="PROSITE" id="PS00411">
    <property type="entry name" value="KINESIN_MOTOR_1"/>
    <property type="match status" value="1"/>
</dbReference>
<evidence type="ECO:0000256" key="2">
    <source>
        <dbReference type="ARBA" id="ARBA00022701"/>
    </source>
</evidence>
<dbReference type="PRINTS" id="PR00380">
    <property type="entry name" value="KINESINHEAVY"/>
</dbReference>
<dbReference type="FunFam" id="3.40.850.10:FF:000283">
    <property type="entry name" value="Putative inactive kinesin-like protein KIN-7B"/>
    <property type="match status" value="1"/>
</dbReference>
<feature type="transmembrane region" description="Helical" evidence="8">
    <location>
        <begin position="980"/>
        <end position="1004"/>
    </location>
</feature>
<feature type="compositionally biased region" description="Polar residues" evidence="7">
    <location>
        <begin position="570"/>
        <end position="581"/>
    </location>
</feature>
<dbReference type="GO" id="GO:0008017">
    <property type="term" value="F:microtubule binding"/>
    <property type="evidence" value="ECO:0007669"/>
    <property type="project" value="InterPro"/>
</dbReference>
<dbReference type="GO" id="GO:0007018">
    <property type="term" value="P:microtubule-based movement"/>
    <property type="evidence" value="ECO:0007669"/>
    <property type="project" value="InterPro"/>
</dbReference>
<feature type="compositionally biased region" description="Polar residues" evidence="7">
    <location>
        <begin position="707"/>
        <end position="723"/>
    </location>
</feature>
<dbReference type="GO" id="GO:0005524">
    <property type="term" value="F:ATP binding"/>
    <property type="evidence" value="ECO:0007669"/>
    <property type="project" value="UniProtKB-UniRule"/>
</dbReference>
<dbReference type="PROSITE" id="PS50067">
    <property type="entry name" value="KINESIN_MOTOR_2"/>
    <property type="match status" value="1"/>
</dbReference>
<dbReference type="CDD" id="cd01374">
    <property type="entry name" value="KISc_CENP_E"/>
    <property type="match status" value="1"/>
</dbReference>
<evidence type="ECO:0000256" key="7">
    <source>
        <dbReference type="SAM" id="MobiDB-lite"/>
    </source>
</evidence>
<dbReference type="EMBL" id="CAADRP010001774">
    <property type="protein sequence ID" value="VFU51970.1"/>
    <property type="molecule type" value="Genomic_DNA"/>
</dbReference>
<feature type="region of interest" description="Disordered" evidence="7">
    <location>
        <begin position="673"/>
        <end position="724"/>
    </location>
</feature>
<evidence type="ECO:0000259" key="9">
    <source>
        <dbReference type="PROSITE" id="PS50067"/>
    </source>
</evidence>
<sequence>MGSIGKEELLKMAKMQMASAREEKILVLVRLRPLSDKEILANEVSDWECINDTTILYRNTLREGSTFPSACTFGKEMIHDSFFGFKIENEMICPLLMRSGLKDRVFRGDDTTREVYEAGAKEVALSVVSGMNSSIFAYGQTSSGKTYTMMGITEYTVADIFDYMHRHEERAFVLKFSAIEIYNEAIRDLLSTDDTPLRLLDDPEKGTVVEKATEETLKDWDHLKDLLSVCEAQRRIGETSLNEKSSRSHQILRLTIESSAREFLGKENSTTLSATVNFVDLAGSERASQALSTGTRLKEGCHINRSLLTLGTVIRKLSKGRQGHINYRDSKLTRLLQPALGGNARTAVICTLSPARSHVEQSRNTLLFACCAKEVTTKAQVNVVMSDKALVKHLQKEVARLESELRSPTPASSTCDYVSLLRKRDLQIQKRICCEWLEMIKNQEKRMGISHHHNRQSQDAWEDECSASESSGMGGRHYLNGGVGKFNSASYDDGETGSNDDEEPYLHDNTDNHGLSDDTSPMSIGKKIVRYNSSQSLEDAAEDADDYCKEVQCIEMEETRSRSNFEHHSVSNGENEGTLSLSPFRDGAIGQGMSTPANGDREGNDVQNGFTYDVLERRLHHVQRTIDALVSPYPDESLRQSVADLSTSRNPNLTRSMSCRENFMSCSSPGFDKAEQIESTPPNGFEKKFTGRPAGSRRKIPPLDFGTSGSMLSRNDSQSSLGSACTDDFRAQSIRTSADEDIPSIHNFVAGLKEMPSDPTDSIYMEVELRRLSFLKETFSQGNQGVGGGRTLTLASSIKALHRERGMLSKMMNKRFSEEERNILYKKWGIGLISKRRRLQLANRIWNSTKDINHVMESAAVVAKLVRFVEQGRALKEMFGLSFTPPASSTKRRQKSEPAPSSNLLLISGLGYFNRPPCPMDEEEAGESMWRVKHWRTAAVHATILRIALAIVAILMLLFAIFTGFKLAKNSSRYVGDAGRAFCMGTLTMLFACLFLILGIPIIADLFLNLSEQLQGGAGSNKGNRADCIKNLV</sequence>
<evidence type="ECO:0000256" key="4">
    <source>
        <dbReference type="ARBA" id="ARBA00022840"/>
    </source>
</evidence>
<keyword evidence="2" id="KW-0493">Microtubule</keyword>
<dbReference type="InterPro" id="IPR027640">
    <property type="entry name" value="Kinesin-like_fam"/>
</dbReference>
<dbReference type="SMART" id="SM00129">
    <property type="entry name" value="KISc"/>
    <property type="match status" value="1"/>
</dbReference>
<keyword evidence="8" id="KW-1133">Transmembrane helix</keyword>
<keyword evidence="8" id="KW-0472">Membrane</keyword>
<dbReference type="InterPro" id="IPR036961">
    <property type="entry name" value="Kinesin_motor_dom_sf"/>
</dbReference>
<feature type="compositionally biased region" description="Basic and acidic residues" evidence="7">
    <location>
        <begin position="504"/>
        <end position="516"/>
    </location>
</feature>
<dbReference type="InterPro" id="IPR027417">
    <property type="entry name" value="P-loop_NTPase"/>
</dbReference>
<evidence type="ECO:0000313" key="10">
    <source>
        <dbReference type="EMBL" id="VFU51970.1"/>
    </source>
</evidence>
<feature type="region of interest" description="Disordered" evidence="7">
    <location>
        <begin position="563"/>
        <end position="605"/>
    </location>
</feature>
<dbReference type="Pfam" id="PF11995">
    <property type="entry name" value="DUF3490"/>
    <property type="match status" value="1"/>
</dbReference>
<dbReference type="InterPro" id="IPR001752">
    <property type="entry name" value="Kinesin_motor_dom"/>
</dbReference>
<evidence type="ECO:0000256" key="3">
    <source>
        <dbReference type="ARBA" id="ARBA00022741"/>
    </source>
</evidence>
<evidence type="ECO:0000256" key="1">
    <source>
        <dbReference type="ARBA" id="ARBA00007310"/>
    </source>
</evidence>
<dbReference type="PANTHER" id="PTHR47968">
    <property type="entry name" value="CENTROMERE PROTEIN E"/>
    <property type="match status" value="1"/>
</dbReference>
<keyword evidence="3 6" id="KW-0547">Nucleotide-binding</keyword>
<feature type="domain" description="Kinesin motor" evidence="9">
    <location>
        <begin position="24"/>
        <end position="375"/>
    </location>
</feature>
<protein>
    <recommendedName>
        <fullName evidence="9">Kinesin motor domain-containing protein</fullName>
    </recommendedName>
</protein>
<feature type="transmembrane region" description="Helical" evidence="8">
    <location>
        <begin position="947"/>
        <end position="968"/>
    </location>
</feature>
<keyword evidence="4 6" id="KW-0067">ATP-binding</keyword>
<proteinExistence type="inferred from homology"/>
<gene>
    <name evidence="10" type="ORF">SVIM_LOCUS353367</name>
</gene>
<dbReference type="AlphaFoldDB" id="A0A6N2MGH4"/>
<dbReference type="InterPro" id="IPR019821">
    <property type="entry name" value="Kinesin_motor_CS"/>
</dbReference>
<evidence type="ECO:0000256" key="5">
    <source>
        <dbReference type="ARBA" id="ARBA00023175"/>
    </source>
</evidence>
<evidence type="ECO:0000256" key="8">
    <source>
        <dbReference type="SAM" id="Phobius"/>
    </source>
</evidence>
<feature type="region of interest" description="Disordered" evidence="7">
    <location>
        <begin position="450"/>
        <end position="521"/>
    </location>
</feature>
<feature type="binding site" evidence="6">
    <location>
        <begin position="139"/>
        <end position="146"/>
    </location>
    <ligand>
        <name>ATP</name>
        <dbReference type="ChEBI" id="CHEBI:30616"/>
    </ligand>
</feature>
<name>A0A6N2MGH4_SALVM</name>
<dbReference type="Pfam" id="PF00225">
    <property type="entry name" value="Kinesin"/>
    <property type="match status" value="1"/>
</dbReference>
<reference evidence="10" key="1">
    <citation type="submission" date="2019-03" db="EMBL/GenBank/DDBJ databases">
        <authorList>
            <person name="Mank J."/>
            <person name="Almeida P."/>
        </authorList>
    </citation>
    <scope>NUCLEOTIDE SEQUENCE</scope>
    <source>
        <strain evidence="10">78183</strain>
    </source>
</reference>
<keyword evidence="8" id="KW-0812">Transmembrane</keyword>
<dbReference type="InterPro" id="IPR021881">
    <property type="entry name" value="NACK_C"/>
</dbReference>
<dbReference type="Gene3D" id="3.40.850.10">
    <property type="entry name" value="Kinesin motor domain"/>
    <property type="match status" value="1"/>
</dbReference>
<organism evidence="10">
    <name type="scientific">Salix viminalis</name>
    <name type="common">Common osier</name>
    <name type="synonym">Basket willow</name>
    <dbReference type="NCBI Taxonomy" id="40686"/>
    <lineage>
        <taxon>Eukaryota</taxon>
        <taxon>Viridiplantae</taxon>
        <taxon>Streptophyta</taxon>
        <taxon>Embryophyta</taxon>
        <taxon>Tracheophyta</taxon>
        <taxon>Spermatophyta</taxon>
        <taxon>Magnoliopsida</taxon>
        <taxon>eudicotyledons</taxon>
        <taxon>Gunneridae</taxon>
        <taxon>Pentapetalae</taxon>
        <taxon>rosids</taxon>
        <taxon>fabids</taxon>
        <taxon>Malpighiales</taxon>
        <taxon>Salicaceae</taxon>
        <taxon>Saliceae</taxon>
        <taxon>Salix</taxon>
    </lineage>
</organism>
<dbReference type="SUPFAM" id="SSF52540">
    <property type="entry name" value="P-loop containing nucleoside triphosphate hydrolases"/>
    <property type="match status" value="1"/>
</dbReference>
<evidence type="ECO:0000256" key="6">
    <source>
        <dbReference type="PROSITE-ProRule" id="PRU00283"/>
    </source>
</evidence>
<accession>A0A6N2MGH4</accession>
<dbReference type="GO" id="GO:0005874">
    <property type="term" value="C:microtubule"/>
    <property type="evidence" value="ECO:0007669"/>
    <property type="project" value="UniProtKB-KW"/>
</dbReference>
<feature type="compositionally biased region" description="Acidic residues" evidence="7">
    <location>
        <begin position="492"/>
        <end position="503"/>
    </location>
</feature>
<comment type="similarity">
    <text evidence="1">Belongs to the TRAFAC class myosin-kinesin ATPase superfamily. Kinesin family. KIN-7 subfamily.</text>
</comment>
<dbReference type="PANTHER" id="PTHR47968:SF18">
    <property type="entry name" value="KINESIN-LIKE PROTEIN KIN-7F"/>
    <property type="match status" value="1"/>
</dbReference>